<evidence type="ECO:0000259" key="15">
    <source>
        <dbReference type="PROSITE" id="PS50927"/>
    </source>
</evidence>
<keyword evidence="9" id="KW-1015">Disulfide bond</keyword>
<keyword evidence="10" id="KW-0325">Glycoprotein</keyword>
<dbReference type="InterPro" id="IPR001245">
    <property type="entry name" value="Ser-Thr/Tyr_kinase_cat_dom"/>
</dbReference>
<sequence length="818" mass="91420">MACMRTTTSSDTLGLDQYIRDDESLVSAGGSFELGFFSPGTSTNRYLGVWYRDTSGNPTAVWVANRERPLHNKSGVLQLNKMGILQLLDESNNTVWSSNISSKSWSNSVARILDSGNFVVTNGQDTYNSSFLWQSFDYPCDTLMPGMKIGWNFVTGQEKYVSSWKSEEDPAVGDYAIKLDPRGYPQIMIMNGSLIYFRGGSWNGLYFTGSPSQNTQTFKSNFVLNGKAVYYDFEMLDTSIFTVLKEYSSGDGQYLVWTSQTRNKVQATEVANQGGCDRYAYCGPNSICIVDSNVAICKCLKGYVPNPKVSKPENMSYWSNGCVRKDALDCNNTDGFLSYTGIKLPDTSTSWYSETMNLQECQKFCLKNCSCSAYSSLDIRNGGSGCLIWFDNLTDIIQFSQGGQDFYLRVPSSELAANGHGNIKKKKVGIAVGVIMFGLITCISIMIIHPGTRKIIYGEKEMQENNDLPAFNFSVLAKATENFSSSNKLGEGGFGEVYKGTLTDGQELAVKRLSKKSGQGLEEFKTEVALIAKLQHRNLVKLLGFCIQGVEKILVYEYMPNKSLDYFISVLNSTSDKLSMDTLLLDETRRKLLDWPKRFNIISGIARGLLYLHQDSRLRIIHRDLKTSNILLDANLNPKISDFGLARTFLGDQEEANTNRVAGTYGYMPPEYAVHGQFSMKSDVFSYGVIVLELLSGKKNREFSDPENYLNLLGHAWRLWTDERPLELLDELLKEGPCTHSEVIRCIQVGLLCVQQRPENRPDMLSVVLMLNGEKLLPKPQVPGFYIERGVTIEADPVLGNDTPFSANEISMTLLDAR</sequence>
<keyword evidence="5" id="KW-0732">Signal</keyword>
<dbReference type="InterPro" id="IPR001480">
    <property type="entry name" value="Bulb-type_lectin_dom"/>
</dbReference>
<feature type="domain" description="Bulb-type lectin" evidence="15">
    <location>
        <begin position="10"/>
        <end position="133"/>
    </location>
</feature>
<dbReference type="SMART" id="SM00473">
    <property type="entry name" value="PAN_AP"/>
    <property type="match status" value="1"/>
</dbReference>
<dbReference type="Gene3D" id="3.50.4.10">
    <property type="entry name" value="Hepatocyte Growth Factor"/>
    <property type="match status" value="1"/>
</dbReference>
<dbReference type="PROSITE" id="PS50011">
    <property type="entry name" value="PROTEIN_KINASE_DOM"/>
    <property type="match status" value="1"/>
</dbReference>
<dbReference type="EC" id="2.7.11.1" evidence="11"/>
<evidence type="ECO:0000256" key="2">
    <source>
        <dbReference type="ARBA" id="ARBA00022475"/>
    </source>
</evidence>
<evidence type="ECO:0000313" key="17">
    <source>
        <dbReference type="EMBL" id="MED6194714.1"/>
    </source>
</evidence>
<feature type="binding site" evidence="12">
    <location>
        <position position="511"/>
    </location>
    <ligand>
        <name>ATP</name>
        <dbReference type="ChEBI" id="CHEBI:30616"/>
    </ligand>
</feature>
<dbReference type="InterPro" id="IPR008271">
    <property type="entry name" value="Ser/Thr_kinase_AS"/>
</dbReference>
<dbReference type="PANTHER" id="PTHR27002">
    <property type="entry name" value="RECEPTOR-LIKE SERINE/THREONINE-PROTEIN KINASE SD1-8"/>
    <property type="match status" value="1"/>
</dbReference>
<evidence type="ECO:0000256" key="10">
    <source>
        <dbReference type="ARBA" id="ARBA00023180"/>
    </source>
</evidence>
<name>A0ABU6XAX6_9FABA</name>
<dbReference type="Gene3D" id="2.90.10.10">
    <property type="entry name" value="Bulb-type lectin domain"/>
    <property type="match status" value="1"/>
</dbReference>
<dbReference type="Pfam" id="PF07714">
    <property type="entry name" value="PK_Tyr_Ser-Thr"/>
    <property type="match status" value="1"/>
</dbReference>
<dbReference type="PROSITE" id="PS00107">
    <property type="entry name" value="PROTEIN_KINASE_ATP"/>
    <property type="match status" value="1"/>
</dbReference>
<reference evidence="17 18" key="1">
    <citation type="journal article" date="2023" name="Plants (Basel)">
        <title>Bridging the Gap: Combining Genomics and Transcriptomics Approaches to Understand Stylosanthes scabra, an Orphan Legume from the Brazilian Caatinga.</title>
        <authorList>
            <person name="Ferreira-Neto J.R.C."/>
            <person name="da Silva M.D."/>
            <person name="Binneck E."/>
            <person name="de Melo N.F."/>
            <person name="da Silva R.H."/>
            <person name="de Melo A.L.T.M."/>
            <person name="Pandolfi V."/>
            <person name="Bustamante F.O."/>
            <person name="Brasileiro-Vidal A.C."/>
            <person name="Benko-Iseppon A.M."/>
        </authorList>
    </citation>
    <scope>NUCLEOTIDE SEQUENCE [LARGE SCALE GENOMIC DNA]</scope>
    <source>
        <tissue evidence="17">Leaves</tissue>
    </source>
</reference>
<dbReference type="SUPFAM" id="SSF51110">
    <property type="entry name" value="alpha-D-mannose-specific plant lectins"/>
    <property type="match status" value="1"/>
</dbReference>
<dbReference type="PIRSF" id="PIRSF000641">
    <property type="entry name" value="SRK"/>
    <property type="match status" value="1"/>
</dbReference>
<evidence type="ECO:0000259" key="16">
    <source>
        <dbReference type="PROSITE" id="PS50948"/>
    </source>
</evidence>
<comment type="catalytic activity">
    <reaction evidence="11">
        <text>L-seryl-[protein] + ATP = O-phospho-L-seryl-[protein] + ADP + H(+)</text>
        <dbReference type="Rhea" id="RHEA:17989"/>
        <dbReference type="Rhea" id="RHEA-COMP:9863"/>
        <dbReference type="Rhea" id="RHEA-COMP:11604"/>
        <dbReference type="ChEBI" id="CHEBI:15378"/>
        <dbReference type="ChEBI" id="CHEBI:29999"/>
        <dbReference type="ChEBI" id="CHEBI:30616"/>
        <dbReference type="ChEBI" id="CHEBI:83421"/>
        <dbReference type="ChEBI" id="CHEBI:456216"/>
        <dbReference type="EC" id="2.7.11.1"/>
    </reaction>
</comment>
<keyword evidence="4 11" id="KW-0808">Transferase</keyword>
<organism evidence="17 18">
    <name type="scientific">Stylosanthes scabra</name>
    <dbReference type="NCBI Taxonomy" id="79078"/>
    <lineage>
        <taxon>Eukaryota</taxon>
        <taxon>Viridiplantae</taxon>
        <taxon>Streptophyta</taxon>
        <taxon>Embryophyta</taxon>
        <taxon>Tracheophyta</taxon>
        <taxon>Spermatophyta</taxon>
        <taxon>Magnoliopsida</taxon>
        <taxon>eudicotyledons</taxon>
        <taxon>Gunneridae</taxon>
        <taxon>Pentapetalae</taxon>
        <taxon>rosids</taxon>
        <taxon>fabids</taxon>
        <taxon>Fabales</taxon>
        <taxon>Fabaceae</taxon>
        <taxon>Papilionoideae</taxon>
        <taxon>50 kb inversion clade</taxon>
        <taxon>dalbergioids sensu lato</taxon>
        <taxon>Dalbergieae</taxon>
        <taxon>Pterocarpus clade</taxon>
        <taxon>Stylosanthes</taxon>
    </lineage>
</organism>
<dbReference type="SMART" id="SM00108">
    <property type="entry name" value="B_lectin"/>
    <property type="match status" value="1"/>
</dbReference>
<feature type="domain" description="Apple" evidence="16">
    <location>
        <begin position="330"/>
        <end position="411"/>
    </location>
</feature>
<dbReference type="InterPro" id="IPR036426">
    <property type="entry name" value="Bulb-type_lectin_dom_sf"/>
</dbReference>
<keyword evidence="7 11" id="KW-0418">Kinase</keyword>
<evidence type="ECO:0000256" key="8">
    <source>
        <dbReference type="ARBA" id="ARBA00022840"/>
    </source>
</evidence>
<dbReference type="InterPro" id="IPR000858">
    <property type="entry name" value="S_locus_glycoprot_dom"/>
</dbReference>
<dbReference type="InterPro" id="IPR024171">
    <property type="entry name" value="SRK-like_kinase"/>
</dbReference>
<dbReference type="Gene3D" id="1.10.510.10">
    <property type="entry name" value="Transferase(Phosphotransferase) domain 1"/>
    <property type="match status" value="1"/>
</dbReference>
<comment type="catalytic activity">
    <reaction evidence="11">
        <text>L-threonyl-[protein] + ATP = O-phospho-L-threonyl-[protein] + ADP + H(+)</text>
        <dbReference type="Rhea" id="RHEA:46608"/>
        <dbReference type="Rhea" id="RHEA-COMP:11060"/>
        <dbReference type="Rhea" id="RHEA-COMP:11605"/>
        <dbReference type="ChEBI" id="CHEBI:15378"/>
        <dbReference type="ChEBI" id="CHEBI:30013"/>
        <dbReference type="ChEBI" id="CHEBI:30616"/>
        <dbReference type="ChEBI" id="CHEBI:61977"/>
        <dbReference type="ChEBI" id="CHEBI:456216"/>
        <dbReference type="EC" id="2.7.11.1"/>
    </reaction>
</comment>
<dbReference type="SMART" id="SM00220">
    <property type="entry name" value="S_TKc"/>
    <property type="match status" value="1"/>
</dbReference>
<proteinExistence type="inferred from homology"/>
<dbReference type="Pfam" id="PF08276">
    <property type="entry name" value="PAN_2"/>
    <property type="match status" value="1"/>
</dbReference>
<keyword evidence="6 11" id="KW-0547">Nucleotide-binding</keyword>
<keyword evidence="13" id="KW-1133">Transmembrane helix</keyword>
<keyword evidence="13" id="KW-0812">Transmembrane</keyword>
<dbReference type="EMBL" id="JASCZI010211581">
    <property type="protein sequence ID" value="MED6194714.1"/>
    <property type="molecule type" value="Genomic_DNA"/>
</dbReference>
<evidence type="ECO:0000256" key="3">
    <source>
        <dbReference type="ARBA" id="ARBA00022527"/>
    </source>
</evidence>
<dbReference type="Gene3D" id="3.30.200.20">
    <property type="entry name" value="Phosphorylase Kinase, domain 1"/>
    <property type="match status" value="1"/>
</dbReference>
<dbReference type="InterPro" id="IPR017441">
    <property type="entry name" value="Protein_kinase_ATP_BS"/>
</dbReference>
<accession>A0ABU6XAX6</accession>
<evidence type="ECO:0000313" key="18">
    <source>
        <dbReference type="Proteomes" id="UP001341840"/>
    </source>
</evidence>
<feature type="transmembrane region" description="Helical" evidence="13">
    <location>
        <begin position="428"/>
        <end position="448"/>
    </location>
</feature>
<evidence type="ECO:0000256" key="4">
    <source>
        <dbReference type="ARBA" id="ARBA00022679"/>
    </source>
</evidence>
<comment type="caution">
    <text evidence="17">The sequence shown here is derived from an EMBL/GenBank/DDBJ whole genome shotgun (WGS) entry which is preliminary data.</text>
</comment>
<dbReference type="InterPro" id="IPR000719">
    <property type="entry name" value="Prot_kinase_dom"/>
</dbReference>
<evidence type="ECO:0000256" key="1">
    <source>
        <dbReference type="ARBA" id="ARBA00004251"/>
    </source>
</evidence>
<dbReference type="PROSITE" id="PS50927">
    <property type="entry name" value="BULB_LECTIN"/>
    <property type="match status" value="1"/>
</dbReference>
<evidence type="ECO:0000256" key="5">
    <source>
        <dbReference type="ARBA" id="ARBA00022729"/>
    </source>
</evidence>
<dbReference type="PROSITE" id="PS50948">
    <property type="entry name" value="PAN"/>
    <property type="match status" value="1"/>
</dbReference>
<keyword evidence="18" id="KW-1185">Reference proteome</keyword>
<evidence type="ECO:0000256" key="11">
    <source>
        <dbReference type="PIRNR" id="PIRNR000641"/>
    </source>
</evidence>
<evidence type="ECO:0000256" key="12">
    <source>
        <dbReference type="PROSITE-ProRule" id="PRU10141"/>
    </source>
</evidence>
<dbReference type="InterPro" id="IPR003609">
    <property type="entry name" value="Pan_app"/>
</dbReference>
<dbReference type="CDD" id="cd00028">
    <property type="entry name" value="B_lectin"/>
    <property type="match status" value="1"/>
</dbReference>
<evidence type="ECO:0000256" key="7">
    <source>
        <dbReference type="ARBA" id="ARBA00022777"/>
    </source>
</evidence>
<evidence type="ECO:0000256" key="9">
    <source>
        <dbReference type="ARBA" id="ARBA00023157"/>
    </source>
</evidence>
<dbReference type="PROSITE" id="PS00108">
    <property type="entry name" value="PROTEIN_KINASE_ST"/>
    <property type="match status" value="1"/>
</dbReference>
<dbReference type="Pfam" id="PF00954">
    <property type="entry name" value="S_locus_glycop"/>
    <property type="match status" value="1"/>
</dbReference>
<keyword evidence="3 11" id="KW-0723">Serine/threonine-protein kinase</keyword>
<protein>
    <recommendedName>
        <fullName evidence="11">Receptor-like serine/threonine-protein kinase</fullName>
        <ecNumber evidence="11">2.7.11.1</ecNumber>
    </recommendedName>
</protein>
<dbReference type="CDD" id="cd14066">
    <property type="entry name" value="STKc_IRAK"/>
    <property type="match status" value="1"/>
</dbReference>
<keyword evidence="2" id="KW-1003">Cell membrane</keyword>
<evidence type="ECO:0000256" key="13">
    <source>
        <dbReference type="SAM" id="Phobius"/>
    </source>
</evidence>
<keyword evidence="8 11" id="KW-0067">ATP-binding</keyword>
<feature type="domain" description="Protein kinase" evidence="14">
    <location>
        <begin position="483"/>
        <end position="777"/>
    </location>
</feature>
<keyword evidence="13" id="KW-0472">Membrane</keyword>
<comment type="similarity">
    <text evidence="11">Belongs to the protein kinase superfamily. Ser/Thr protein kinase family.</text>
</comment>
<dbReference type="Proteomes" id="UP001341840">
    <property type="component" value="Unassembled WGS sequence"/>
</dbReference>
<dbReference type="CDD" id="cd01098">
    <property type="entry name" value="PAN_AP_plant"/>
    <property type="match status" value="1"/>
</dbReference>
<dbReference type="Pfam" id="PF01453">
    <property type="entry name" value="B_lectin"/>
    <property type="match status" value="1"/>
</dbReference>
<dbReference type="SUPFAM" id="SSF56112">
    <property type="entry name" value="Protein kinase-like (PK-like)"/>
    <property type="match status" value="1"/>
</dbReference>
<evidence type="ECO:0000259" key="14">
    <source>
        <dbReference type="PROSITE" id="PS50011"/>
    </source>
</evidence>
<dbReference type="InterPro" id="IPR011009">
    <property type="entry name" value="Kinase-like_dom_sf"/>
</dbReference>
<gene>
    <name evidence="17" type="ORF">PIB30_031130</name>
</gene>
<comment type="subcellular location">
    <subcellularLocation>
        <location evidence="1">Cell membrane</location>
        <topology evidence="1">Single-pass type I membrane protein</topology>
    </subcellularLocation>
</comment>
<dbReference type="PANTHER" id="PTHR27002:SF1069">
    <property type="entry name" value="NON-SPECIFIC SERINE_THREONINE PROTEIN KINASE"/>
    <property type="match status" value="1"/>
</dbReference>
<evidence type="ECO:0000256" key="6">
    <source>
        <dbReference type="ARBA" id="ARBA00022741"/>
    </source>
</evidence>